<dbReference type="PANTHER" id="PTHR37424">
    <property type="entry name" value="BACTERIOFERRITIN-ASSOCIATED FERREDOXIN"/>
    <property type="match status" value="1"/>
</dbReference>
<accession>A0A941CS26</accession>
<sequence>MAGNRMICTTNQIDYSTIRKAMTEGVRTREELQHTAGVCLQCEGCQSEVDGILSSVCGCKKVSLKQVLDAVMEGADTVDKVGELTGAGTGVDPVTGEPCGRCKGLIQNIITLKK</sequence>
<evidence type="ECO:0000313" key="10">
    <source>
        <dbReference type="EMBL" id="MBR0577187.1"/>
    </source>
</evidence>
<keyword evidence="1" id="KW-0813">Transport</keyword>
<protein>
    <recommendedName>
        <fullName evidence="7">Bacterioferritin-associated ferredoxin</fullName>
    </recommendedName>
</protein>
<evidence type="ECO:0000256" key="7">
    <source>
        <dbReference type="ARBA" id="ARBA00039386"/>
    </source>
</evidence>
<name>A0A941CS26_9CLOT</name>
<dbReference type="GO" id="GO:0046872">
    <property type="term" value="F:metal ion binding"/>
    <property type="evidence" value="ECO:0007669"/>
    <property type="project" value="UniProtKB-KW"/>
</dbReference>
<evidence type="ECO:0000259" key="9">
    <source>
        <dbReference type="Pfam" id="PF04324"/>
    </source>
</evidence>
<dbReference type="RefSeq" id="WP_211802602.1">
    <property type="nucleotide sequence ID" value="NZ_JAGSCS010000022.1"/>
</dbReference>
<keyword evidence="3" id="KW-0479">Metal-binding</keyword>
<evidence type="ECO:0000256" key="1">
    <source>
        <dbReference type="ARBA" id="ARBA00022448"/>
    </source>
</evidence>
<keyword evidence="5" id="KW-0408">Iron</keyword>
<keyword evidence="6" id="KW-0411">Iron-sulfur</keyword>
<keyword evidence="2" id="KW-0001">2Fe-2S</keyword>
<dbReference type="Gene3D" id="1.10.10.1100">
    <property type="entry name" value="BFD-like [2Fe-2S]-binding domain"/>
    <property type="match status" value="2"/>
</dbReference>
<reference evidence="10" key="1">
    <citation type="submission" date="2021-04" db="EMBL/GenBank/DDBJ databases">
        <title>Proteiniclasticum sedimins sp. nov., an obligate anaerobic bacterium isolated from anaerobic sludge.</title>
        <authorList>
            <person name="Liu J."/>
        </authorList>
    </citation>
    <scope>NUCLEOTIDE SEQUENCE</scope>
    <source>
        <strain evidence="10">BAD-10</strain>
    </source>
</reference>
<dbReference type="EMBL" id="JAGSCS010000022">
    <property type="protein sequence ID" value="MBR0577187.1"/>
    <property type="molecule type" value="Genomic_DNA"/>
</dbReference>
<dbReference type="InterPro" id="IPR052371">
    <property type="entry name" value="BFD-associated_ferredoxin"/>
</dbReference>
<comment type="caution">
    <text evidence="10">The sequence shown here is derived from an EMBL/GenBank/DDBJ whole genome shotgun (WGS) entry which is preliminary data.</text>
</comment>
<dbReference type="GO" id="GO:0051537">
    <property type="term" value="F:2 iron, 2 sulfur cluster binding"/>
    <property type="evidence" value="ECO:0007669"/>
    <property type="project" value="UniProtKB-KW"/>
</dbReference>
<evidence type="ECO:0000256" key="2">
    <source>
        <dbReference type="ARBA" id="ARBA00022714"/>
    </source>
</evidence>
<organism evidence="10 11">
    <name type="scientific">Proteiniclasticum sediminis</name>
    <dbReference type="NCBI Taxonomy" id="2804028"/>
    <lineage>
        <taxon>Bacteria</taxon>
        <taxon>Bacillati</taxon>
        <taxon>Bacillota</taxon>
        <taxon>Clostridia</taxon>
        <taxon>Eubacteriales</taxon>
        <taxon>Clostridiaceae</taxon>
        <taxon>Proteiniclasticum</taxon>
    </lineage>
</organism>
<evidence type="ECO:0000256" key="5">
    <source>
        <dbReference type="ARBA" id="ARBA00023004"/>
    </source>
</evidence>
<proteinExistence type="inferred from homology"/>
<feature type="domain" description="BFD-like [2Fe-2S]-binding" evidence="9">
    <location>
        <begin position="56"/>
        <end position="90"/>
    </location>
</feature>
<evidence type="ECO:0000256" key="6">
    <source>
        <dbReference type="ARBA" id="ARBA00023014"/>
    </source>
</evidence>
<comment type="similarity">
    <text evidence="8">Belongs to the Bfd family.</text>
</comment>
<dbReference type="InterPro" id="IPR041854">
    <property type="entry name" value="BFD-like_2Fe2S-bd_dom_sf"/>
</dbReference>
<gene>
    <name evidence="10" type="ORF">KCG48_12760</name>
</gene>
<keyword evidence="4" id="KW-0249">Electron transport</keyword>
<evidence type="ECO:0000256" key="3">
    <source>
        <dbReference type="ARBA" id="ARBA00022723"/>
    </source>
</evidence>
<dbReference type="InterPro" id="IPR007419">
    <property type="entry name" value="BFD-like_2Fe2S-bd_dom"/>
</dbReference>
<dbReference type="Proteomes" id="UP000675379">
    <property type="component" value="Unassembled WGS sequence"/>
</dbReference>
<dbReference type="PANTHER" id="PTHR37424:SF1">
    <property type="entry name" value="BACTERIOFERRITIN-ASSOCIATED FERREDOXIN"/>
    <property type="match status" value="1"/>
</dbReference>
<evidence type="ECO:0000313" key="11">
    <source>
        <dbReference type="Proteomes" id="UP000675379"/>
    </source>
</evidence>
<evidence type="ECO:0000256" key="4">
    <source>
        <dbReference type="ARBA" id="ARBA00022982"/>
    </source>
</evidence>
<evidence type="ECO:0000256" key="8">
    <source>
        <dbReference type="ARBA" id="ARBA00046332"/>
    </source>
</evidence>
<dbReference type="Pfam" id="PF04324">
    <property type="entry name" value="Fer2_BFD"/>
    <property type="match status" value="1"/>
</dbReference>
<keyword evidence="11" id="KW-1185">Reference proteome</keyword>
<dbReference type="AlphaFoldDB" id="A0A941CS26"/>